<evidence type="ECO:0000313" key="2">
    <source>
        <dbReference type="EMBL" id="KAE9166711.1"/>
    </source>
</evidence>
<name>A0A6G0MFU3_9STRA</name>
<sequence>MFNPLFSFTTGPAFVWFLLLRVSAPGVSLCSRRLNYAQTVRVSTQLICCSYQRVHSVWLKPDTLPHLRKELPHRVRSVRVDASWRSRKTVCVLSRHAPSC</sequence>
<reference evidence="2 3" key="1">
    <citation type="submission" date="2018-09" db="EMBL/GenBank/DDBJ databases">
        <title>Genomic investigation of the strawberry pathogen Phytophthora fragariae indicates pathogenicity is determined by transcriptional variation in three key races.</title>
        <authorList>
            <person name="Adams T.M."/>
            <person name="Armitage A.D."/>
            <person name="Sobczyk M.K."/>
            <person name="Bates H.J."/>
            <person name="Dunwell J.M."/>
            <person name="Nellist C.F."/>
            <person name="Harrison R.J."/>
        </authorList>
    </citation>
    <scope>NUCLEOTIDE SEQUENCE [LARGE SCALE GENOMIC DNA]</scope>
    <source>
        <strain evidence="2 3">BC-23</strain>
    </source>
</reference>
<evidence type="ECO:0000313" key="3">
    <source>
        <dbReference type="Proteomes" id="UP000476176"/>
    </source>
</evidence>
<accession>A0A6G0MFU3</accession>
<comment type="caution">
    <text evidence="2">The sequence shown here is derived from an EMBL/GenBank/DDBJ whole genome shotgun (WGS) entry which is preliminary data.</text>
</comment>
<evidence type="ECO:0008006" key="4">
    <source>
        <dbReference type="Google" id="ProtNLM"/>
    </source>
</evidence>
<dbReference type="AlphaFoldDB" id="A0A6G0MFU3"/>
<evidence type="ECO:0000256" key="1">
    <source>
        <dbReference type="SAM" id="SignalP"/>
    </source>
</evidence>
<protein>
    <recommendedName>
        <fullName evidence="4">Secreted protein</fullName>
    </recommendedName>
</protein>
<feature type="signal peptide" evidence="1">
    <location>
        <begin position="1"/>
        <end position="28"/>
    </location>
</feature>
<dbReference type="Proteomes" id="UP000476176">
    <property type="component" value="Unassembled WGS sequence"/>
</dbReference>
<organism evidence="2 3">
    <name type="scientific">Phytophthora fragariae</name>
    <dbReference type="NCBI Taxonomy" id="53985"/>
    <lineage>
        <taxon>Eukaryota</taxon>
        <taxon>Sar</taxon>
        <taxon>Stramenopiles</taxon>
        <taxon>Oomycota</taxon>
        <taxon>Peronosporomycetes</taxon>
        <taxon>Peronosporales</taxon>
        <taxon>Peronosporaceae</taxon>
        <taxon>Phytophthora</taxon>
    </lineage>
</organism>
<keyword evidence="1" id="KW-0732">Signal</keyword>
<gene>
    <name evidence="2" type="ORF">PF004_g29068</name>
</gene>
<dbReference type="EMBL" id="QXGC01005052">
    <property type="protein sequence ID" value="KAE9166711.1"/>
    <property type="molecule type" value="Genomic_DNA"/>
</dbReference>
<proteinExistence type="predicted"/>
<feature type="chain" id="PRO_5026347464" description="Secreted protein" evidence="1">
    <location>
        <begin position="29"/>
        <end position="100"/>
    </location>
</feature>